<sequence>MRWKASIAEKSLNDILLLIREFPEIPLVIRWPLGSCSGYSNAMFIVTGIMRWKASIAEKSLNDILLLIREFPEIPLVIRWPLGSCSGYSNAMFIVTGIVTSNSILVTCPSFGVLYS</sequence>
<name>A0AAE0YHG8_9GAST</name>
<dbReference type="EMBL" id="JAWDGP010006241">
    <property type="protein sequence ID" value="KAK3744897.1"/>
    <property type="molecule type" value="Genomic_DNA"/>
</dbReference>
<reference evidence="1" key="1">
    <citation type="journal article" date="2023" name="G3 (Bethesda)">
        <title>A reference genome for the long-term kleptoplast-retaining sea slug Elysia crispata morphotype clarki.</title>
        <authorList>
            <person name="Eastman K.E."/>
            <person name="Pendleton A.L."/>
            <person name="Shaikh M.A."/>
            <person name="Suttiyut T."/>
            <person name="Ogas R."/>
            <person name="Tomko P."/>
            <person name="Gavelis G."/>
            <person name="Widhalm J.R."/>
            <person name="Wisecaver J.H."/>
        </authorList>
    </citation>
    <scope>NUCLEOTIDE SEQUENCE</scope>
    <source>
        <strain evidence="1">ECLA1</strain>
    </source>
</reference>
<organism evidence="1 2">
    <name type="scientific">Elysia crispata</name>
    <name type="common">lettuce slug</name>
    <dbReference type="NCBI Taxonomy" id="231223"/>
    <lineage>
        <taxon>Eukaryota</taxon>
        <taxon>Metazoa</taxon>
        <taxon>Spiralia</taxon>
        <taxon>Lophotrochozoa</taxon>
        <taxon>Mollusca</taxon>
        <taxon>Gastropoda</taxon>
        <taxon>Heterobranchia</taxon>
        <taxon>Euthyneura</taxon>
        <taxon>Panpulmonata</taxon>
        <taxon>Sacoglossa</taxon>
        <taxon>Placobranchoidea</taxon>
        <taxon>Plakobranchidae</taxon>
        <taxon>Elysia</taxon>
    </lineage>
</organism>
<evidence type="ECO:0000313" key="2">
    <source>
        <dbReference type="Proteomes" id="UP001283361"/>
    </source>
</evidence>
<proteinExistence type="predicted"/>
<keyword evidence="2" id="KW-1185">Reference proteome</keyword>
<accession>A0AAE0YHG8</accession>
<comment type="caution">
    <text evidence="1">The sequence shown here is derived from an EMBL/GenBank/DDBJ whole genome shotgun (WGS) entry which is preliminary data.</text>
</comment>
<dbReference type="Proteomes" id="UP001283361">
    <property type="component" value="Unassembled WGS sequence"/>
</dbReference>
<evidence type="ECO:0000313" key="1">
    <source>
        <dbReference type="EMBL" id="KAK3744897.1"/>
    </source>
</evidence>
<protein>
    <submittedName>
        <fullName evidence="1">Uncharacterized protein</fullName>
    </submittedName>
</protein>
<gene>
    <name evidence="1" type="ORF">RRG08_058077</name>
</gene>
<dbReference type="AlphaFoldDB" id="A0AAE0YHG8"/>